<dbReference type="Pfam" id="PF01546">
    <property type="entry name" value="Peptidase_M20"/>
    <property type="match status" value="1"/>
</dbReference>
<dbReference type="Gene3D" id="3.30.70.360">
    <property type="match status" value="1"/>
</dbReference>
<accession>M9R337</accession>
<feature type="binding site" evidence="15">
    <location>
        <position position="141"/>
    </location>
    <ligand>
        <name>Zn(2+)</name>
        <dbReference type="ChEBI" id="CHEBI:29105"/>
        <label>2</label>
    </ligand>
</feature>
<dbReference type="PANTHER" id="PTHR43808:SF31">
    <property type="entry name" value="N-ACETYL-L-CITRULLINE DEACETYLASE"/>
    <property type="match status" value="1"/>
</dbReference>
<keyword evidence="9 15" id="KW-0862">Zinc</keyword>
<evidence type="ECO:0000259" key="16">
    <source>
        <dbReference type="Pfam" id="PF07687"/>
    </source>
</evidence>
<keyword evidence="7 15" id="KW-0479">Metal-binding</keyword>
<evidence type="ECO:0000256" key="6">
    <source>
        <dbReference type="ARBA" id="ARBA00022605"/>
    </source>
</evidence>
<dbReference type="GO" id="GO:0019877">
    <property type="term" value="P:diaminopimelate biosynthetic process"/>
    <property type="evidence" value="ECO:0007669"/>
    <property type="project" value="UniProtKB-UniRule"/>
</dbReference>
<feature type="binding site" evidence="15">
    <location>
        <position position="392"/>
    </location>
    <ligand>
        <name>Zn(2+)</name>
        <dbReference type="ChEBI" id="CHEBI:29105"/>
        <label>2</label>
    </ligand>
</feature>
<reference evidence="17 18" key="1">
    <citation type="journal article" date="2013" name="PLoS ONE">
        <title>Poles Apart: Arctic and Antarctic Octadecabacter strains Share High Genome Plasticity and a New Type of Xanthorhodopsin.</title>
        <authorList>
            <person name="Vollmers J."/>
            <person name="Voget S."/>
            <person name="Dietrich S."/>
            <person name="Gollnow K."/>
            <person name="Smits M."/>
            <person name="Meyer K."/>
            <person name="Brinkhoff T."/>
            <person name="Simon M."/>
            <person name="Daniel R."/>
        </authorList>
    </citation>
    <scope>NUCLEOTIDE SEQUENCE [LARGE SCALE GENOMIC DNA]</scope>
    <source>
        <strain evidence="17 18">307</strain>
    </source>
</reference>
<organism evidence="17 18">
    <name type="scientific">Octadecabacter antarcticus 307</name>
    <dbReference type="NCBI Taxonomy" id="391626"/>
    <lineage>
        <taxon>Bacteria</taxon>
        <taxon>Pseudomonadati</taxon>
        <taxon>Pseudomonadota</taxon>
        <taxon>Alphaproteobacteria</taxon>
        <taxon>Rhodobacterales</taxon>
        <taxon>Roseobacteraceae</taxon>
        <taxon>Octadecabacter</taxon>
    </lineage>
</organism>
<comment type="pathway">
    <text evidence="1 15">Amino-acid biosynthesis; L-lysine biosynthesis via DAP pathway; LL-2,6-diaminopimelate from (S)-tetrahydrodipicolinate (succinylase route): step 3/3.</text>
</comment>
<dbReference type="GO" id="GO:0008777">
    <property type="term" value="F:acetylornithine deacetylase activity"/>
    <property type="evidence" value="ECO:0007669"/>
    <property type="project" value="TreeGrafter"/>
</dbReference>
<dbReference type="NCBIfam" id="TIGR01246">
    <property type="entry name" value="dapE_proteo"/>
    <property type="match status" value="1"/>
</dbReference>
<dbReference type="HAMAP" id="MF_01690">
    <property type="entry name" value="DapE"/>
    <property type="match status" value="1"/>
</dbReference>
<dbReference type="NCBIfam" id="NF009557">
    <property type="entry name" value="PRK13009.1"/>
    <property type="match status" value="1"/>
</dbReference>
<keyword evidence="8 15" id="KW-0378">Hydrolase</keyword>
<evidence type="ECO:0000256" key="3">
    <source>
        <dbReference type="ARBA" id="ARBA00011738"/>
    </source>
</evidence>
<comment type="function">
    <text evidence="15">Catalyzes the hydrolysis of N-succinyl-L,L-diaminopimelic acid (SDAP), forming succinate and LL-2,6-diaminopimelate (DAP), an intermediate involved in the bacterial biosynthesis of lysine and meso-diaminopimelic acid, an essential component of bacterial cell walls.</text>
</comment>
<dbReference type="HOGENOM" id="CLU_021802_4_0_5"/>
<dbReference type="SUPFAM" id="SSF53187">
    <property type="entry name" value="Zn-dependent exopeptidases"/>
    <property type="match status" value="1"/>
</dbReference>
<dbReference type="Gene3D" id="3.40.630.10">
    <property type="entry name" value="Zn peptidases"/>
    <property type="match status" value="1"/>
</dbReference>
<dbReference type="CDD" id="cd03891">
    <property type="entry name" value="M20_DapE_proteobac"/>
    <property type="match status" value="1"/>
</dbReference>
<keyword evidence="18" id="KW-1185">Reference proteome</keyword>
<dbReference type="STRING" id="391626.OAN307_c04320"/>
<comment type="similarity">
    <text evidence="2 15">Belongs to the peptidase M20A family. DapE subfamily.</text>
</comment>
<feature type="binding site" evidence="15">
    <location>
        <position position="141"/>
    </location>
    <ligand>
        <name>Zn(2+)</name>
        <dbReference type="ChEBI" id="CHEBI:29105"/>
        <label>1</label>
    </ligand>
</feature>
<comment type="subunit">
    <text evidence="3 15">Homodimer.</text>
</comment>
<protein>
    <recommendedName>
        <fullName evidence="5 15">Succinyl-diaminopimelate desuccinylase</fullName>
        <shortName evidence="15">SDAP desuccinylase</shortName>
        <ecNumber evidence="4 15">3.5.1.18</ecNumber>
    </recommendedName>
    <alternativeName>
        <fullName evidence="13 15">N-succinyl-LL-2,6-diaminoheptanedioate amidohydrolase</fullName>
    </alternativeName>
</protein>
<evidence type="ECO:0000256" key="5">
    <source>
        <dbReference type="ARBA" id="ARBA00022391"/>
    </source>
</evidence>
<evidence type="ECO:0000256" key="14">
    <source>
        <dbReference type="ARBA" id="ARBA00051301"/>
    </source>
</evidence>
<evidence type="ECO:0000256" key="13">
    <source>
        <dbReference type="ARBA" id="ARBA00031891"/>
    </source>
</evidence>
<dbReference type="GO" id="GO:0009014">
    <property type="term" value="F:succinyl-diaminopimelate desuccinylase activity"/>
    <property type="evidence" value="ECO:0007669"/>
    <property type="project" value="UniProtKB-UniRule"/>
</dbReference>
<sequence length="419" mass="44883">MSRKICVRWGISQTRLRHGREGLHRLQIIGNAGVIRRVFMPVDPIALTVDLIRCPTVTPTEGGALQLLDRLLSDAGFETWRVDRAGTPNLFARWGARGANKSFGFNGHTDVVPVGDAAAWTVDPFGGEICDGVLYGRGATDMKSGVAAFAAAAIDFVQVTPPDGAIILAITCDEEGPSTDGTIALLDWMRSHGEAMTACIVGEPTCPDVMGEMIKVGRRGSLTSHFTVTGKQGHSAYPHRANNPLPAMVRLMDRLASYEMDKGSDHFDPSTLAVVTIDTGNPATNVIPAICKASANVRFNDLHTSQSVIAWMQGEVDVVAADFGVQIDMACRVSGESFITPPGELSDLVCAAVLAETGMTPELSTTGGTSDARFVKDHCPVVEVGLVGKTMHQVDECVPVEQITQLKAIYDRILRSYFS</sequence>
<dbReference type="Pfam" id="PF07687">
    <property type="entry name" value="M20_dimer"/>
    <property type="match status" value="1"/>
</dbReference>
<dbReference type="InterPro" id="IPR050072">
    <property type="entry name" value="Peptidase_M20A"/>
</dbReference>
<feature type="binding site" evidence="15">
    <location>
        <position position="203"/>
    </location>
    <ligand>
        <name>Zn(2+)</name>
        <dbReference type="ChEBI" id="CHEBI:29105"/>
        <label>1</label>
    </ligand>
</feature>
<keyword evidence="10 15" id="KW-0220">Diaminopimelate biosynthesis</keyword>
<dbReference type="InterPro" id="IPR036264">
    <property type="entry name" value="Bact_exopeptidase_dim_dom"/>
</dbReference>
<dbReference type="EC" id="3.5.1.18" evidence="4 15"/>
<keyword evidence="6 15" id="KW-0028">Amino-acid biosynthesis</keyword>
<dbReference type="InterPro" id="IPR002933">
    <property type="entry name" value="Peptidase_M20"/>
</dbReference>
<proteinExistence type="inferred from homology"/>
<dbReference type="UniPathway" id="UPA00034">
    <property type="reaction ID" value="UER00021"/>
</dbReference>
<dbReference type="GO" id="GO:0009089">
    <property type="term" value="P:lysine biosynthetic process via diaminopimelate"/>
    <property type="evidence" value="ECO:0007669"/>
    <property type="project" value="UniProtKB-UniRule"/>
</dbReference>
<dbReference type="PROSITE" id="PS00759">
    <property type="entry name" value="ARGE_DAPE_CPG2_2"/>
    <property type="match status" value="1"/>
</dbReference>
<evidence type="ECO:0000313" key="18">
    <source>
        <dbReference type="Proteomes" id="UP000005307"/>
    </source>
</evidence>
<gene>
    <name evidence="15 17" type="primary">dapE</name>
    <name evidence="17" type="ORF">OAN307_c04320</name>
</gene>
<dbReference type="Proteomes" id="UP000005307">
    <property type="component" value="Chromosome"/>
</dbReference>
<name>M9R337_9RHOB</name>
<dbReference type="GO" id="GO:0006526">
    <property type="term" value="P:L-arginine biosynthetic process"/>
    <property type="evidence" value="ECO:0007669"/>
    <property type="project" value="TreeGrafter"/>
</dbReference>
<evidence type="ECO:0000256" key="10">
    <source>
        <dbReference type="ARBA" id="ARBA00022915"/>
    </source>
</evidence>
<dbReference type="GO" id="GO:0008270">
    <property type="term" value="F:zinc ion binding"/>
    <property type="evidence" value="ECO:0007669"/>
    <property type="project" value="UniProtKB-UniRule"/>
</dbReference>
<evidence type="ECO:0000256" key="2">
    <source>
        <dbReference type="ARBA" id="ARBA00006746"/>
    </source>
</evidence>
<dbReference type="InterPro" id="IPR011650">
    <property type="entry name" value="Peptidase_M20_dimer"/>
</dbReference>
<dbReference type="KEGG" id="oat:OAN307_c04320"/>
<evidence type="ECO:0000256" key="4">
    <source>
        <dbReference type="ARBA" id="ARBA00011921"/>
    </source>
</evidence>
<dbReference type="AlphaFoldDB" id="M9R337"/>
<dbReference type="PANTHER" id="PTHR43808">
    <property type="entry name" value="ACETYLORNITHINE DEACETYLASE"/>
    <property type="match status" value="1"/>
</dbReference>
<feature type="active site" description="Proton acceptor" evidence="15">
    <location>
        <position position="174"/>
    </location>
</feature>
<comment type="cofactor">
    <cofactor evidence="15">
        <name>Zn(2+)</name>
        <dbReference type="ChEBI" id="CHEBI:29105"/>
    </cofactor>
    <cofactor evidence="15">
        <name>Co(2+)</name>
        <dbReference type="ChEBI" id="CHEBI:48828"/>
    </cofactor>
    <text evidence="15">Binds 2 Zn(2+) or Co(2+) ions per subunit.</text>
</comment>
<dbReference type="GO" id="GO:0050897">
    <property type="term" value="F:cobalt ion binding"/>
    <property type="evidence" value="ECO:0007669"/>
    <property type="project" value="UniProtKB-UniRule"/>
</dbReference>
<dbReference type="EMBL" id="CP003740">
    <property type="protein sequence ID" value="AGI66173.1"/>
    <property type="molecule type" value="Genomic_DNA"/>
</dbReference>
<dbReference type="SUPFAM" id="SSF55031">
    <property type="entry name" value="Bacterial exopeptidase dimerisation domain"/>
    <property type="match status" value="1"/>
</dbReference>
<evidence type="ECO:0000256" key="9">
    <source>
        <dbReference type="ARBA" id="ARBA00022833"/>
    </source>
</evidence>
<feature type="binding site" evidence="15">
    <location>
        <position position="108"/>
    </location>
    <ligand>
        <name>Zn(2+)</name>
        <dbReference type="ChEBI" id="CHEBI:29105"/>
        <label>1</label>
    </ligand>
</feature>
<dbReference type="eggNOG" id="COG0624">
    <property type="taxonomic scope" value="Bacteria"/>
</dbReference>
<evidence type="ECO:0000256" key="8">
    <source>
        <dbReference type="ARBA" id="ARBA00022801"/>
    </source>
</evidence>
<evidence type="ECO:0000256" key="7">
    <source>
        <dbReference type="ARBA" id="ARBA00022723"/>
    </source>
</evidence>
<evidence type="ECO:0000313" key="17">
    <source>
        <dbReference type="EMBL" id="AGI66173.1"/>
    </source>
</evidence>
<dbReference type="InterPro" id="IPR001261">
    <property type="entry name" value="ArgE/DapE_CS"/>
</dbReference>
<feature type="domain" description="Peptidase M20 dimerisation" evidence="16">
    <location>
        <begin position="216"/>
        <end position="318"/>
    </location>
</feature>
<feature type="active site" evidence="15">
    <location>
        <position position="110"/>
    </location>
</feature>
<dbReference type="InterPro" id="IPR005941">
    <property type="entry name" value="DapE_proteobac"/>
</dbReference>
<evidence type="ECO:0000256" key="12">
    <source>
        <dbReference type="ARBA" id="ARBA00023285"/>
    </source>
</evidence>
<evidence type="ECO:0000256" key="15">
    <source>
        <dbReference type="HAMAP-Rule" id="MF_01690"/>
    </source>
</evidence>
<keyword evidence="11 15" id="KW-0457">Lysine biosynthesis</keyword>
<feature type="binding site" evidence="15">
    <location>
        <position position="175"/>
    </location>
    <ligand>
        <name>Zn(2+)</name>
        <dbReference type="ChEBI" id="CHEBI:29105"/>
        <label>2</label>
    </ligand>
</feature>
<keyword evidence="12 15" id="KW-0170">Cobalt</keyword>
<comment type="catalytic activity">
    <reaction evidence="14 15">
        <text>N-succinyl-(2S,6S)-2,6-diaminopimelate + H2O = (2S,6S)-2,6-diaminopimelate + succinate</text>
        <dbReference type="Rhea" id="RHEA:22608"/>
        <dbReference type="ChEBI" id="CHEBI:15377"/>
        <dbReference type="ChEBI" id="CHEBI:30031"/>
        <dbReference type="ChEBI" id="CHEBI:57609"/>
        <dbReference type="ChEBI" id="CHEBI:58087"/>
        <dbReference type="EC" id="3.5.1.18"/>
    </reaction>
</comment>
<evidence type="ECO:0000256" key="11">
    <source>
        <dbReference type="ARBA" id="ARBA00023154"/>
    </source>
</evidence>
<evidence type="ECO:0000256" key="1">
    <source>
        <dbReference type="ARBA" id="ARBA00005130"/>
    </source>
</evidence>